<dbReference type="GO" id="GO:0016829">
    <property type="term" value="F:lyase activity"/>
    <property type="evidence" value="ECO:0007669"/>
    <property type="project" value="UniProtKB-KW"/>
</dbReference>
<dbReference type="Gene3D" id="3.40.50.1820">
    <property type="entry name" value="alpha/beta hydrolase"/>
    <property type="match status" value="1"/>
</dbReference>
<comment type="caution">
    <text evidence="3">The sequence shown here is derived from an EMBL/GenBank/DDBJ whole genome shotgun (WGS) entry which is preliminary data.</text>
</comment>
<dbReference type="EMBL" id="DRLD01000264">
    <property type="protein sequence ID" value="HED10931.1"/>
    <property type="molecule type" value="Genomic_DNA"/>
</dbReference>
<proteinExistence type="predicted"/>
<dbReference type="SUPFAM" id="SSF53474">
    <property type="entry name" value="alpha/beta-Hydrolases"/>
    <property type="match status" value="1"/>
</dbReference>
<accession>A0A7V1LN00</accession>
<dbReference type="Proteomes" id="UP000886005">
    <property type="component" value="Unassembled WGS sequence"/>
</dbReference>
<evidence type="ECO:0000313" key="3">
    <source>
        <dbReference type="EMBL" id="HED10931.1"/>
    </source>
</evidence>
<gene>
    <name evidence="3" type="ORF">ENJ10_09605</name>
</gene>
<organism evidence="3">
    <name type="scientific">Caldithrix abyssi</name>
    <dbReference type="NCBI Taxonomy" id="187145"/>
    <lineage>
        <taxon>Bacteria</taxon>
        <taxon>Pseudomonadati</taxon>
        <taxon>Calditrichota</taxon>
        <taxon>Calditrichia</taxon>
        <taxon>Calditrichales</taxon>
        <taxon>Calditrichaceae</taxon>
        <taxon>Caldithrix</taxon>
    </lineage>
</organism>
<feature type="domain" description="AB hydrolase-1" evidence="2">
    <location>
        <begin position="16"/>
        <end position="244"/>
    </location>
</feature>
<evidence type="ECO:0000259" key="2">
    <source>
        <dbReference type="Pfam" id="PF00561"/>
    </source>
</evidence>
<dbReference type="PROSITE" id="PS51257">
    <property type="entry name" value="PROKAR_LIPOPROTEIN"/>
    <property type="match status" value="1"/>
</dbReference>
<keyword evidence="3" id="KW-0378">Hydrolase</keyword>
<dbReference type="PANTHER" id="PTHR42916:SF1">
    <property type="entry name" value="PROTEIN PHYLLO, CHLOROPLASTIC"/>
    <property type="match status" value="1"/>
</dbReference>
<dbReference type="GO" id="GO:0016787">
    <property type="term" value="F:hydrolase activity"/>
    <property type="evidence" value="ECO:0007669"/>
    <property type="project" value="UniProtKB-KW"/>
</dbReference>
<name>A0A7V1LN00_CALAY</name>
<evidence type="ECO:0000256" key="1">
    <source>
        <dbReference type="ARBA" id="ARBA00023239"/>
    </source>
</evidence>
<protein>
    <submittedName>
        <fullName evidence="3">Alpha/beta fold hydrolase</fullName>
    </submittedName>
</protein>
<dbReference type="InterPro" id="IPR000073">
    <property type="entry name" value="AB_hydrolase_1"/>
</dbReference>
<dbReference type="AlphaFoldDB" id="A0A7V1LN00"/>
<dbReference type="Pfam" id="PF00561">
    <property type="entry name" value="Abhydrolase_1"/>
    <property type="match status" value="1"/>
</dbReference>
<dbReference type="InterPro" id="IPR029058">
    <property type="entry name" value="AB_hydrolase_fold"/>
</dbReference>
<sequence length="260" mass="29823">MFEEESRLFLGKKGRPALLFLHGFMGCKEDWLETASFFSGKYYCILPDLPGHGRASFPVDMSGLRLAEELHTLLRREGYDQAAVCGYSMGGRLALICRESHPGIFSKMILESVLPGISSAGEREQRRLLDADRARRLLRTDKVRFLEEWYGQPLFKGLKESSGYRAMWQRRLQGDPQGWAKALEAFSSGLQADYTPWLKAADIPVLFLAGEWDQKYRSLAEKLRTWGANLETEILSACSHNAHLMQPQEFRLRIDRFLRK</sequence>
<reference evidence="3" key="1">
    <citation type="journal article" date="2020" name="mSystems">
        <title>Genome- and Community-Level Interaction Insights into Carbon Utilization and Element Cycling Functions of Hydrothermarchaeota in Hydrothermal Sediment.</title>
        <authorList>
            <person name="Zhou Z."/>
            <person name="Liu Y."/>
            <person name="Xu W."/>
            <person name="Pan J."/>
            <person name="Luo Z.H."/>
            <person name="Li M."/>
        </authorList>
    </citation>
    <scope>NUCLEOTIDE SEQUENCE [LARGE SCALE GENOMIC DNA]</scope>
    <source>
        <strain evidence="3">HyVt-456</strain>
    </source>
</reference>
<keyword evidence="1" id="KW-0456">Lyase</keyword>
<dbReference type="PANTHER" id="PTHR42916">
    <property type="entry name" value="2-SUCCINYL-5-ENOLPYRUVYL-6-HYDROXY-3-CYCLOHEXENE-1-CARBOXYLATE SYNTHASE"/>
    <property type="match status" value="1"/>
</dbReference>